<dbReference type="STRING" id="856793.MICA_180"/>
<dbReference type="AlphaFoldDB" id="G2KP18"/>
<keyword evidence="1" id="KW-0472">Membrane</keyword>
<dbReference type="KEGG" id="mai:MICA_180"/>
<reference evidence="2 3" key="1">
    <citation type="journal article" date="2011" name="BMC Genomics">
        <title>Genomic insights into an obligate epibiotic bacterial predator: Micavibrio aeruginosavorus ARL-13.</title>
        <authorList>
            <person name="Wang Z."/>
            <person name="Kadouri D."/>
            <person name="Wu M."/>
        </authorList>
    </citation>
    <scope>NUCLEOTIDE SEQUENCE [LARGE SCALE GENOMIC DNA]</scope>
    <source>
        <strain evidence="2 3">ARL-13</strain>
    </source>
</reference>
<evidence type="ECO:0000313" key="3">
    <source>
        <dbReference type="Proteomes" id="UP000009286"/>
    </source>
</evidence>
<keyword evidence="1" id="KW-1133">Transmembrane helix</keyword>
<accession>G2KP18</accession>
<organism evidence="2 3">
    <name type="scientific">Micavibrio aeruginosavorus (strain ARL-13)</name>
    <dbReference type="NCBI Taxonomy" id="856793"/>
    <lineage>
        <taxon>Bacteria</taxon>
        <taxon>Pseudomonadati</taxon>
        <taxon>Bdellovibrionota</taxon>
        <taxon>Bdellovibrionia</taxon>
        <taxon>Bdellovibrionales</taxon>
        <taxon>Pseudobdellovibrionaceae</taxon>
        <taxon>Micavibrio</taxon>
    </lineage>
</organism>
<evidence type="ECO:0000313" key="2">
    <source>
        <dbReference type="EMBL" id="AEP08526.1"/>
    </source>
</evidence>
<name>G2KP18_MICAA</name>
<keyword evidence="3" id="KW-1185">Reference proteome</keyword>
<dbReference type="EMBL" id="CP002382">
    <property type="protein sequence ID" value="AEP08526.1"/>
    <property type="molecule type" value="Genomic_DNA"/>
</dbReference>
<feature type="transmembrane region" description="Helical" evidence="1">
    <location>
        <begin position="98"/>
        <end position="119"/>
    </location>
</feature>
<dbReference type="Proteomes" id="UP000009286">
    <property type="component" value="Chromosome"/>
</dbReference>
<gene>
    <name evidence="2" type="ordered locus">MICA_180</name>
</gene>
<sequence>MPSAAMRDSAKKSAPPGAIEYSVYSFQKSGGASGDRWKKHDSFSDMTKAVEQAETLFATNEYCRVEIKQKYTDPKNNRCVDMTLKTYERKGVRISGTVMALGGAVACGVIAFIAAYIVGTKM</sequence>
<dbReference type="HOGENOM" id="CLU_2024031_0_0_5"/>
<proteinExistence type="predicted"/>
<keyword evidence="1" id="KW-0812">Transmembrane</keyword>
<dbReference type="RefSeq" id="WP_014101749.1">
    <property type="nucleotide sequence ID" value="NC_016026.1"/>
</dbReference>
<protein>
    <submittedName>
        <fullName evidence="2">Uncharacterized protein</fullName>
    </submittedName>
</protein>
<dbReference type="OrthoDB" id="9828944at2"/>
<evidence type="ECO:0000256" key="1">
    <source>
        <dbReference type="SAM" id="Phobius"/>
    </source>
</evidence>